<keyword evidence="3" id="KW-1185">Reference proteome</keyword>
<dbReference type="SUPFAM" id="SSF159034">
    <property type="entry name" value="Mib/herc2 domain-like"/>
    <property type="match status" value="1"/>
</dbReference>
<evidence type="ECO:0000313" key="4">
    <source>
        <dbReference type="RefSeq" id="XP_010796011.1"/>
    </source>
</evidence>
<dbReference type="GO" id="GO:0046872">
    <property type="term" value="F:metal ion binding"/>
    <property type="evidence" value="ECO:0007669"/>
    <property type="project" value="InterPro"/>
</dbReference>
<feature type="region of interest" description="Disordered" evidence="1">
    <location>
        <begin position="335"/>
        <end position="358"/>
    </location>
</feature>
<name>A0A6I9Q6Y3_9TELE</name>
<sequence length="487" mass="53682">MSLTPITFFTLQQDKWHPLLTTVANAQKYRWLKHSVQGIFSQSSLMATIVEFALKEEPLDVEKMRKCLLKQLERAEVRLEGIDTMLKLASRDFLLPSVQYAMFCGWQRVIPEGTNIGEPLSDCLKDVDLIPPFNRMLLEVTFGKLYSWAIHNVRNVLLEAGGRFKELGVQPVPLQTITNENPAGPSLGTIPQARFLLAMIHMLSLKHGSNSLSLLLNSGLLALTQSILRLIGPSTDSSEEDLSVCAHGGSATVLEESRKETAPTPLPASGPELAAMMKIGTRVMRGVDWKWGDQDGPAPGLGRVIGELGEDGWIRVQWDTSSTNSYRMGKEGKYDLKLAEPPPAAQPPTEDSDTEDDTEVELIEKSSHPTAMMLNSTVNLLKTLSLTAGIHAEVLQNDATRTLCGLLRMLVESGANDKSGCHSHRLVSREQHRSWSTLGFIRSIALMPQMCSTLSTSAWIGLLIRIVEGHQSFNGVTLQRQVGTLPR</sequence>
<dbReference type="RefSeq" id="XP_010796011.1">
    <property type="nucleotide sequence ID" value="XM_010797709.1"/>
</dbReference>
<dbReference type="KEGG" id="ncc:104968136"/>
<feature type="domain" description="MIB/HERC2" evidence="2">
    <location>
        <begin position="269"/>
        <end position="342"/>
    </location>
</feature>
<dbReference type="FunFam" id="2.30.30.40:FF:000074">
    <property type="entry name" value="E3 ubiquitin-protein ligase HERC2 isoform X1"/>
    <property type="match status" value="1"/>
</dbReference>
<protein>
    <submittedName>
        <fullName evidence="4">HERC2-like protein 3</fullName>
    </submittedName>
</protein>
<dbReference type="PROSITE" id="PS51416">
    <property type="entry name" value="MIB_HERC2"/>
    <property type="match status" value="1"/>
</dbReference>
<dbReference type="Proteomes" id="UP000504611">
    <property type="component" value="Unplaced"/>
</dbReference>
<dbReference type="Gene3D" id="2.30.30.40">
    <property type="entry name" value="SH3 Domains"/>
    <property type="match status" value="1"/>
</dbReference>
<dbReference type="InterPro" id="IPR010606">
    <property type="entry name" value="Mib_Herc2"/>
</dbReference>
<evidence type="ECO:0000256" key="1">
    <source>
        <dbReference type="SAM" id="MobiDB-lite"/>
    </source>
</evidence>
<dbReference type="InterPro" id="IPR037252">
    <property type="entry name" value="Mib_Herc2_sf"/>
</dbReference>
<gene>
    <name evidence="4" type="primary">LOC104968136</name>
</gene>
<dbReference type="Pfam" id="PF06701">
    <property type="entry name" value="MIB_HERC2"/>
    <property type="match status" value="1"/>
</dbReference>
<dbReference type="GeneID" id="104968136"/>
<organism evidence="3 4">
    <name type="scientific">Notothenia coriiceps</name>
    <name type="common">black rockcod</name>
    <dbReference type="NCBI Taxonomy" id="8208"/>
    <lineage>
        <taxon>Eukaryota</taxon>
        <taxon>Metazoa</taxon>
        <taxon>Chordata</taxon>
        <taxon>Craniata</taxon>
        <taxon>Vertebrata</taxon>
        <taxon>Euteleostomi</taxon>
        <taxon>Actinopterygii</taxon>
        <taxon>Neopterygii</taxon>
        <taxon>Teleostei</taxon>
        <taxon>Neoteleostei</taxon>
        <taxon>Acanthomorphata</taxon>
        <taxon>Eupercaria</taxon>
        <taxon>Perciformes</taxon>
        <taxon>Notothenioidei</taxon>
        <taxon>Nototheniidae</taxon>
        <taxon>Notothenia</taxon>
    </lineage>
</organism>
<reference evidence="4" key="1">
    <citation type="submission" date="2025-08" db="UniProtKB">
        <authorList>
            <consortium name="RefSeq"/>
        </authorList>
    </citation>
    <scope>IDENTIFICATION</scope>
    <source>
        <tissue evidence="4">Muscle</tissue>
    </source>
</reference>
<proteinExistence type="predicted"/>
<dbReference type="GO" id="GO:0016567">
    <property type="term" value="P:protein ubiquitination"/>
    <property type="evidence" value="ECO:0007669"/>
    <property type="project" value="InterPro"/>
</dbReference>
<evidence type="ECO:0000313" key="3">
    <source>
        <dbReference type="Proteomes" id="UP000504611"/>
    </source>
</evidence>
<dbReference type="AlphaFoldDB" id="A0A6I9Q6Y3"/>
<dbReference type="GO" id="GO:0004842">
    <property type="term" value="F:ubiquitin-protein transferase activity"/>
    <property type="evidence" value="ECO:0007669"/>
    <property type="project" value="InterPro"/>
</dbReference>
<feature type="non-terminal residue" evidence="4">
    <location>
        <position position="487"/>
    </location>
</feature>
<evidence type="ECO:0000259" key="2">
    <source>
        <dbReference type="PROSITE" id="PS51416"/>
    </source>
</evidence>
<dbReference type="OrthoDB" id="239701at2759"/>
<accession>A0A6I9Q6Y3</accession>